<keyword evidence="3" id="KW-1185">Reference proteome</keyword>
<organism evidence="2 3">
    <name type="scientific">Ditylenchus destructor</name>
    <dbReference type="NCBI Taxonomy" id="166010"/>
    <lineage>
        <taxon>Eukaryota</taxon>
        <taxon>Metazoa</taxon>
        <taxon>Ecdysozoa</taxon>
        <taxon>Nematoda</taxon>
        <taxon>Chromadorea</taxon>
        <taxon>Rhabditida</taxon>
        <taxon>Tylenchina</taxon>
        <taxon>Tylenchomorpha</taxon>
        <taxon>Sphaerularioidea</taxon>
        <taxon>Anguinidae</taxon>
        <taxon>Anguininae</taxon>
        <taxon>Ditylenchus</taxon>
    </lineage>
</organism>
<accession>A0AAD4N8Z9</accession>
<dbReference type="GO" id="GO:0005892">
    <property type="term" value="C:acetylcholine-gated channel complex"/>
    <property type="evidence" value="ECO:0007669"/>
    <property type="project" value="InterPro"/>
</dbReference>
<reference evidence="2" key="1">
    <citation type="submission" date="2022-01" db="EMBL/GenBank/DDBJ databases">
        <title>Genome Sequence Resource for Two Populations of Ditylenchus destructor, the Migratory Endoparasitic Phytonematode.</title>
        <authorList>
            <person name="Zhang H."/>
            <person name="Lin R."/>
            <person name="Xie B."/>
        </authorList>
    </citation>
    <scope>NUCLEOTIDE SEQUENCE</scope>
    <source>
        <strain evidence="2">BazhouSP</strain>
    </source>
</reference>
<proteinExistence type="predicted"/>
<name>A0AAD4N8Z9_9BILA</name>
<feature type="transmembrane region" description="Helical" evidence="1">
    <location>
        <begin position="12"/>
        <end position="32"/>
    </location>
</feature>
<keyword evidence="2" id="KW-0675">Receptor</keyword>
<evidence type="ECO:0000313" key="3">
    <source>
        <dbReference type="Proteomes" id="UP001201812"/>
    </source>
</evidence>
<gene>
    <name evidence="2" type="ORF">DdX_05454</name>
</gene>
<keyword evidence="1" id="KW-1133">Transmembrane helix</keyword>
<keyword evidence="1" id="KW-0472">Membrane</keyword>
<dbReference type="PANTHER" id="PTHR33748">
    <property type="entry name" value="PROTEIN CBG04600"/>
    <property type="match status" value="1"/>
</dbReference>
<dbReference type="PANTHER" id="PTHR33748:SF3">
    <property type="entry name" value="TPM_PHOSPHATASE DOMAIN-CONTAINING PROTEIN"/>
    <property type="match status" value="1"/>
</dbReference>
<evidence type="ECO:0000313" key="2">
    <source>
        <dbReference type="EMBL" id="KAI1720083.1"/>
    </source>
</evidence>
<evidence type="ECO:0000256" key="1">
    <source>
        <dbReference type="SAM" id="Phobius"/>
    </source>
</evidence>
<keyword evidence="1" id="KW-0812">Transmembrane</keyword>
<dbReference type="AlphaFoldDB" id="A0AAD4N8Z9"/>
<dbReference type="Gene3D" id="3.10.310.50">
    <property type="match status" value="1"/>
</dbReference>
<protein>
    <submittedName>
        <fullName evidence="2">Modulator of levamisole receptor-1 domain-containing protein</fullName>
    </submittedName>
</protein>
<dbReference type="Pfam" id="PF17175">
    <property type="entry name" value="MOLO1"/>
    <property type="match status" value="1"/>
</dbReference>
<dbReference type="Proteomes" id="UP001201812">
    <property type="component" value="Unassembled WGS sequence"/>
</dbReference>
<dbReference type="EMBL" id="JAKKPZ010000006">
    <property type="protein sequence ID" value="KAI1720083.1"/>
    <property type="molecule type" value="Genomic_DNA"/>
</dbReference>
<sequence length="368" mass="41825">MNQLPNLFPWSHFGFNVYLLLVIFFLTTWAQYSPQTYPDPRTDPLSCRLILPGQLCDPSEILLPEERRNLMDKTTRLQQITANIRNTAPACANSQNSNLYIMIALIEKLGTNPFEAVSIEKFTNLLRSKYQNYQDVSLCDTLVLIVNSRMDRQVFTVAGRDAKLSREVLQMAFHRNVGHFRGGNYALGLEGMIEYIVSSYNSAHIVQVQSPVQGIDSVNSVQLPTSALPTSGSGQFITHGVRQKPDPKAQLDKFNFDAVPEEDRLWVQILYKASSQCGYDAERISRYARAIVEEAMQLSLKLISDPRYNKIEEESQDVNSGPNPRDKAWQNAKTSFLDSLYEKYGQKFPRKLEKCPDIAENSASRRLL</sequence>
<dbReference type="InterPro" id="IPR033438">
    <property type="entry name" value="MOLO1"/>
</dbReference>
<comment type="caution">
    <text evidence="2">The sequence shown here is derived from an EMBL/GenBank/DDBJ whole genome shotgun (WGS) entry which is preliminary data.</text>
</comment>